<keyword evidence="5 9" id="KW-1133">Transmembrane helix</keyword>
<comment type="subcellular location">
    <subcellularLocation>
        <location evidence="1">Cell membrane</location>
        <topology evidence="1">Multi-pass membrane protein</topology>
    </subcellularLocation>
</comment>
<dbReference type="SUPFAM" id="SSF53850">
    <property type="entry name" value="Periplasmic binding protein-like II"/>
    <property type="match status" value="1"/>
</dbReference>
<evidence type="ECO:0000256" key="3">
    <source>
        <dbReference type="ARBA" id="ARBA00022475"/>
    </source>
</evidence>
<feature type="transmembrane region" description="Helical" evidence="9">
    <location>
        <begin position="93"/>
        <end position="115"/>
    </location>
</feature>
<keyword evidence="4 9" id="KW-0812">Transmembrane</keyword>
<evidence type="ECO:0000313" key="11">
    <source>
        <dbReference type="EMBL" id="KAK9871091.1"/>
    </source>
</evidence>
<dbReference type="GO" id="GO:0005886">
    <property type="term" value="C:plasma membrane"/>
    <property type="evidence" value="ECO:0007669"/>
    <property type="project" value="UniProtKB-SubCell"/>
</dbReference>
<dbReference type="InterPro" id="IPR001320">
    <property type="entry name" value="Iontro_rcpt_C"/>
</dbReference>
<sequence>MNLISESLRIEIEYYPSLREDWGRSYFNGTTTKTMLDLTMKKVDVAIGSFTTSSSRTLLFRSSFSYSEENIVCCVASNRYVDVWSTLINTLQLFFSILIVYLLITTIIWVISRYYDENHRRYRKASTCYLYCFAMLVGVSVKVLPQTKNARMFVILLLIFEFFYVAFYESILTSVLLSPNWNEDIKTYEDIVDRNMNIYNEPENRRYFEHIESKLGEKIMNLWIDCLNVTSCLEDVQQNRNKAICLGKMHKDFVTFSENWKDKPSLSCIQHAVMTYPVVMIMRRSLPFHHKINNIIRRCVSAGLVNKWVSSSFYRRNNRYIKQTKTSGNLEFKNLKPVFLLLIIGHLIASVVAVVEIIYHNFDYLSGITVQCWILKFRRVLNKRIQ</sequence>
<feature type="transmembrane region" description="Helical" evidence="9">
    <location>
        <begin position="127"/>
        <end position="144"/>
    </location>
</feature>
<dbReference type="GO" id="GO:0015276">
    <property type="term" value="F:ligand-gated monoatomic ion channel activity"/>
    <property type="evidence" value="ECO:0007669"/>
    <property type="project" value="InterPro"/>
</dbReference>
<evidence type="ECO:0000256" key="9">
    <source>
        <dbReference type="SAM" id="Phobius"/>
    </source>
</evidence>
<reference evidence="11 12" key="1">
    <citation type="submission" date="2023-03" db="EMBL/GenBank/DDBJ databases">
        <title>Genome insight into feeding habits of ladybird beetles.</title>
        <authorList>
            <person name="Li H.-S."/>
            <person name="Huang Y.-H."/>
            <person name="Pang H."/>
        </authorList>
    </citation>
    <scope>NUCLEOTIDE SEQUENCE [LARGE SCALE GENOMIC DNA]</scope>
    <source>
        <strain evidence="11">SYSU_2023b</strain>
        <tissue evidence="11">Whole body</tissue>
    </source>
</reference>
<evidence type="ECO:0000313" key="12">
    <source>
        <dbReference type="Proteomes" id="UP001431783"/>
    </source>
</evidence>
<evidence type="ECO:0000256" key="5">
    <source>
        <dbReference type="ARBA" id="ARBA00022989"/>
    </source>
</evidence>
<evidence type="ECO:0000256" key="1">
    <source>
        <dbReference type="ARBA" id="ARBA00004651"/>
    </source>
</evidence>
<name>A0AAW1TJG5_9CUCU</name>
<dbReference type="AlphaFoldDB" id="A0AAW1TJG5"/>
<evidence type="ECO:0000259" key="10">
    <source>
        <dbReference type="Pfam" id="PF00060"/>
    </source>
</evidence>
<dbReference type="Gene3D" id="3.40.190.10">
    <property type="entry name" value="Periplasmic binding protein-like II"/>
    <property type="match status" value="1"/>
</dbReference>
<evidence type="ECO:0000256" key="4">
    <source>
        <dbReference type="ARBA" id="ARBA00022692"/>
    </source>
</evidence>
<keyword evidence="6 9" id="KW-0472">Membrane</keyword>
<dbReference type="Pfam" id="PF00060">
    <property type="entry name" value="Lig_chan"/>
    <property type="match status" value="1"/>
</dbReference>
<dbReference type="Proteomes" id="UP001431783">
    <property type="component" value="Unassembled WGS sequence"/>
</dbReference>
<dbReference type="EMBL" id="JARQZJ010000005">
    <property type="protein sequence ID" value="KAK9871091.1"/>
    <property type="molecule type" value="Genomic_DNA"/>
</dbReference>
<accession>A0AAW1TJG5</accession>
<keyword evidence="7" id="KW-0675">Receptor</keyword>
<evidence type="ECO:0000256" key="7">
    <source>
        <dbReference type="ARBA" id="ARBA00023170"/>
    </source>
</evidence>
<dbReference type="PANTHER" id="PTHR42643:SF30">
    <property type="entry name" value="IONOTROPIC RECEPTOR 40A-RELATED"/>
    <property type="match status" value="1"/>
</dbReference>
<protein>
    <recommendedName>
        <fullName evidence="10">Ionotropic glutamate receptor C-terminal domain-containing protein</fullName>
    </recommendedName>
</protein>
<keyword evidence="8" id="KW-0325">Glycoprotein</keyword>
<dbReference type="PANTHER" id="PTHR42643">
    <property type="entry name" value="IONOTROPIC RECEPTOR 20A-RELATED"/>
    <property type="match status" value="1"/>
</dbReference>
<evidence type="ECO:0000256" key="2">
    <source>
        <dbReference type="ARBA" id="ARBA00008685"/>
    </source>
</evidence>
<dbReference type="GO" id="GO:0050906">
    <property type="term" value="P:detection of stimulus involved in sensory perception"/>
    <property type="evidence" value="ECO:0007669"/>
    <property type="project" value="UniProtKB-ARBA"/>
</dbReference>
<comment type="caution">
    <text evidence="11">The sequence shown here is derived from an EMBL/GenBank/DDBJ whole genome shotgun (WGS) entry which is preliminary data.</text>
</comment>
<gene>
    <name evidence="11" type="ORF">WA026_011374</name>
</gene>
<dbReference type="InterPro" id="IPR052192">
    <property type="entry name" value="Insect_Ionotropic_Sensory_Rcpt"/>
</dbReference>
<keyword evidence="3" id="KW-1003">Cell membrane</keyword>
<feature type="transmembrane region" description="Helical" evidence="9">
    <location>
        <begin position="338"/>
        <end position="358"/>
    </location>
</feature>
<proteinExistence type="inferred from homology"/>
<evidence type="ECO:0000256" key="8">
    <source>
        <dbReference type="ARBA" id="ARBA00023180"/>
    </source>
</evidence>
<comment type="similarity">
    <text evidence="2">Belongs to the glutamate-gated ion channel (TC 1.A.10.1) family.</text>
</comment>
<keyword evidence="12" id="KW-1185">Reference proteome</keyword>
<organism evidence="11 12">
    <name type="scientific">Henosepilachna vigintioctopunctata</name>
    <dbReference type="NCBI Taxonomy" id="420089"/>
    <lineage>
        <taxon>Eukaryota</taxon>
        <taxon>Metazoa</taxon>
        <taxon>Ecdysozoa</taxon>
        <taxon>Arthropoda</taxon>
        <taxon>Hexapoda</taxon>
        <taxon>Insecta</taxon>
        <taxon>Pterygota</taxon>
        <taxon>Neoptera</taxon>
        <taxon>Endopterygota</taxon>
        <taxon>Coleoptera</taxon>
        <taxon>Polyphaga</taxon>
        <taxon>Cucujiformia</taxon>
        <taxon>Coccinelloidea</taxon>
        <taxon>Coccinellidae</taxon>
        <taxon>Epilachninae</taxon>
        <taxon>Epilachnini</taxon>
        <taxon>Henosepilachna</taxon>
    </lineage>
</organism>
<feature type="transmembrane region" description="Helical" evidence="9">
    <location>
        <begin position="150"/>
        <end position="168"/>
    </location>
</feature>
<feature type="domain" description="Ionotropic glutamate receptor C-terminal" evidence="10">
    <location>
        <begin position="92"/>
        <end position="345"/>
    </location>
</feature>
<evidence type="ECO:0000256" key="6">
    <source>
        <dbReference type="ARBA" id="ARBA00023136"/>
    </source>
</evidence>
<dbReference type="Gene3D" id="1.10.287.70">
    <property type="match status" value="1"/>
</dbReference>